<evidence type="ECO:0000256" key="1">
    <source>
        <dbReference type="SAM" id="Phobius"/>
    </source>
</evidence>
<keyword evidence="1" id="KW-0472">Membrane</keyword>
<name>A0ABW1XM31_9ALTE</name>
<sequence>MRRVELLFQEYAQSHQNGWNKLIHNLAVPLIYFVTFGLVYSIPTPEIMQKYAITFAHIAVIPVLFYYFLLSGPIGAGMTIMTMLVFWFISVLEAQHIVVWQFSLVLFVVMWVLQFIGHQIEGKRPSFFKDLQFLLVGPAWILGGWLRKLNISY</sequence>
<dbReference type="RefSeq" id="WP_131258114.1">
    <property type="nucleotide sequence ID" value="NZ_JBHSUS010000001.1"/>
</dbReference>
<feature type="transmembrane region" description="Helical" evidence="1">
    <location>
        <begin position="98"/>
        <end position="116"/>
    </location>
</feature>
<dbReference type="EMBL" id="JBHSUS010000001">
    <property type="protein sequence ID" value="MFC6440313.1"/>
    <property type="molecule type" value="Genomic_DNA"/>
</dbReference>
<proteinExistence type="predicted"/>
<dbReference type="PANTHER" id="PTHR28026:SF9">
    <property type="entry name" value="2-HYDROXY-PALMITIC ACID DIOXYGENASE MPO1"/>
    <property type="match status" value="1"/>
</dbReference>
<accession>A0ABW1XM31</accession>
<keyword evidence="1" id="KW-1133">Transmembrane helix</keyword>
<dbReference type="InterPro" id="IPR009305">
    <property type="entry name" value="Mpo1-like"/>
</dbReference>
<comment type="caution">
    <text evidence="2">The sequence shown here is derived from an EMBL/GenBank/DDBJ whole genome shotgun (WGS) entry which is preliminary data.</text>
</comment>
<dbReference type="Proteomes" id="UP001596364">
    <property type="component" value="Unassembled WGS sequence"/>
</dbReference>
<gene>
    <name evidence="2" type="ORF">ACFP85_09160</name>
</gene>
<evidence type="ECO:0000313" key="2">
    <source>
        <dbReference type="EMBL" id="MFC6440313.1"/>
    </source>
</evidence>
<keyword evidence="1" id="KW-0812">Transmembrane</keyword>
<protein>
    <submittedName>
        <fullName evidence="2">DUF962 domain-containing protein</fullName>
    </submittedName>
</protein>
<feature type="transmembrane region" description="Helical" evidence="1">
    <location>
        <begin position="128"/>
        <end position="146"/>
    </location>
</feature>
<feature type="transmembrane region" description="Helical" evidence="1">
    <location>
        <begin position="48"/>
        <end position="69"/>
    </location>
</feature>
<dbReference type="Pfam" id="PF06127">
    <property type="entry name" value="Mpo1-like"/>
    <property type="match status" value="1"/>
</dbReference>
<organism evidence="2 3">
    <name type="scientific">Pseudobowmanella zhangzhouensis</name>
    <dbReference type="NCBI Taxonomy" id="1537679"/>
    <lineage>
        <taxon>Bacteria</taxon>
        <taxon>Pseudomonadati</taxon>
        <taxon>Pseudomonadota</taxon>
        <taxon>Gammaproteobacteria</taxon>
        <taxon>Alteromonadales</taxon>
        <taxon>Alteromonadaceae</taxon>
    </lineage>
</organism>
<reference evidence="3" key="1">
    <citation type="journal article" date="2019" name="Int. J. Syst. Evol. Microbiol.">
        <title>The Global Catalogue of Microorganisms (GCM) 10K type strain sequencing project: providing services to taxonomists for standard genome sequencing and annotation.</title>
        <authorList>
            <consortium name="The Broad Institute Genomics Platform"/>
            <consortium name="The Broad Institute Genome Sequencing Center for Infectious Disease"/>
            <person name="Wu L."/>
            <person name="Ma J."/>
        </authorList>
    </citation>
    <scope>NUCLEOTIDE SEQUENCE [LARGE SCALE GENOMIC DNA]</scope>
    <source>
        <strain evidence="3">CGMCC 1.16031</strain>
    </source>
</reference>
<feature type="transmembrane region" description="Helical" evidence="1">
    <location>
        <begin position="22"/>
        <end position="42"/>
    </location>
</feature>
<keyword evidence="3" id="KW-1185">Reference proteome</keyword>
<dbReference type="PANTHER" id="PTHR28026">
    <property type="entry name" value="DUF962 DOMAIN PROTEIN (AFU_ORTHOLOGUE AFUA_8G05310)"/>
    <property type="match status" value="1"/>
</dbReference>
<evidence type="ECO:0000313" key="3">
    <source>
        <dbReference type="Proteomes" id="UP001596364"/>
    </source>
</evidence>